<dbReference type="InterPro" id="IPR000792">
    <property type="entry name" value="Tscrpt_reg_LuxR_C"/>
</dbReference>
<evidence type="ECO:0000313" key="6">
    <source>
        <dbReference type="EMBL" id="MBE8715148.1"/>
    </source>
</evidence>
<dbReference type="AlphaFoldDB" id="A0A928UY42"/>
<dbReference type="InterPro" id="IPR011006">
    <property type="entry name" value="CheY-like_superfamily"/>
</dbReference>
<keyword evidence="1 3" id="KW-0597">Phosphoprotein</keyword>
<dbReference type="SUPFAM" id="SSF46894">
    <property type="entry name" value="C-terminal effector domain of the bipartite response regulators"/>
    <property type="match status" value="1"/>
</dbReference>
<dbReference type="CDD" id="cd17535">
    <property type="entry name" value="REC_NarL-like"/>
    <property type="match status" value="1"/>
</dbReference>
<protein>
    <submittedName>
        <fullName evidence="6">DNA-binding response regulator</fullName>
    </submittedName>
</protein>
<sequence>MIKIILVEEHSIIRNGIKLLLESQESLRVVAEASNGREVLSYLENNVIPDIIITDVNMPGKEGIELAVELSQNYPSVKVIILSMLNENYNVLYAFEKGVKGYLIKSVGYDELHFAINHIHKGGIYLCGEMTKIVLDKLRNNPFFQNPINQGDKNYDISDREMEVLQYISDGYTNLEIADKMFLSKRTVEGHRQNLIDKIGVKNSASLIKFAVKQGLIS</sequence>
<dbReference type="InterPro" id="IPR016032">
    <property type="entry name" value="Sig_transdc_resp-reg_C-effctor"/>
</dbReference>
<dbReference type="Pfam" id="PF00196">
    <property type="entry name" value="GerE"/>
    <property type="match status" value="1"/>
</dbReference>
<dbReference type="EMBL" id="PRDK01000009">
    <property type="protein sequence ID" value="MBE8715148.1"/>
    <property type="molecule type" value="Genomic_DNA"/>
</dbReference>
<dbReference type="PANTHER" id="PTHR43214:SF43">
    <property type="entry name" value="TWO-COMPONENT RESPONSE REGULATOR"/>
    <property type="match status" value="1"/>
</dbReference>
<dbReference type="PROSITE" id="PS50043">
    <property type="entry name" value="HTH_LUXR_2"/>
    <property type="match status" value="1"/>
</dbReference>
<dbReference type="PRINTS" id="PR00038">
    <property type="entry name" value="HTHLUXR"/>
</dbReference>
<keyword evidence="7" id="KW-1185">Reference proteome</keyword>
<dbReference type="InterPro" id="IPR001789">
    <property type="entry name" value="Sig_transdc_resp-reg_receiver"/>
</dbReference>
<dbReference type="SUPFAM" id="SSF52172">
    <property type="entry name" value="CheY-like"/>
    <property type="match status" value="1"/>
</dbReference>
<name>A0A928UY42_9SPHI</name>
<dbReference type="InterPro" id="IPR058245">
    <property type="entry name" value="NreC/VraR/RcsB-like_REC"/>
</dbReference>
<evidence type="ECO:0000256" key="1">
    <source>
        <dbReference type="ARBA" id="ARBA00022553"/>
    </source>
</evidence>
<dbReference type="PROSITE" id="PS00622">
    <property type="entry name" value="HTH_LUXR_1"/>
    <property type="match status" value="1"/>
</dbReference>
<reference evidence="6" key="1">
    <citation type="submission" date="2018-02" db="EMBL/GenBank/DDBJ databases">
        <authorList>
            <person name="Vasarhelyi B.M."/>
            <person name="Deshmukh S."/>
            <person name="Balint B."/>
            <person name="Kukolya J."/>
        </authorList>
    </citation>
    <scope>NUCLEOTIDE SEQUENCE</scope>
    <source>
        <strain evidence="6">KB22</strain>
    </source>
</reference>
<dbReference type="RefSeq" id="WP_196936999.1">
    <property type="nucleotide sequence ID" value="NZ_MU158698.1"/>
</dbReference>
<dbReference type="GO" id="GO:0000160">
    <property type="term" value="P:phosphorelay signal transduction system"/>
    <property type="evidence" value="ECO:0007669"/>
    <property type="project" value="InterPro"/>
</dbReference>
<feature type="domain" description="HTH luxR-type" evidence="4">
    <location>
        <begin position="150"/>
        <end position="215"/>
    </location>
</feature>
<evidence type="ECO:0000313" key="7">
    <source>
        <dbReference type="Proteomes" id="UP000616201"/>
    </source>
</evidence>
<dbReference type="InterPro" id="IPR039420">
    <property type="entry name" value="WalR-like"/>
</dbReference>
<organism evidence="6 7">
    <name type="scientific">Sphingobacterium hungaricum</name>
    <dbReference type="NCBI Taxonomy" id="2082723"/>
    <lineage>
        <taxon>Bacteria</taxon>
        <taxon>Pseudomonadati</taxon>
        <taxon>Bacteroidota</taxon>
        <taxon>Sphingobacteriia</taxon>
        <taxon>Sphingobacteriales</taxon>
        <taxon>Sphingobacteriaceae</taxon>
        <taxon>Sphingobacterium</taxon>
    </lineage>
</organism>
<dbReference type="CDD" id="cd06170">
    <property type="entry name" value="LuxR_C_like"/>
    <property type="match status" value="1"/>
</dbReference>
<proteinExistence type="predicted"/>
<keyword evidence="2 6" id="KW-0238">DNA-binding</keyword>
<feature type="domain" description="Response regulatory" evidence="5">
    <location>
        <begin position="3"/>
        <end position="120"/>
    </location>
</feature>
<dbReference type="Pfam" id="PF00072">
    <property type="entry name" value="Response_reg"/>
    <property type="match status" value="1"/>
</dbReference>
<dbReference type="GO" id="GO:0006355">
    <property type="term" value="P:regulation of DNA-templated transcription"/>
    <property type="evidence" value="ECO:0007669"/>
    <property type="project" value="InterPro"/>
</dbReference>
<gene>
    <name evidence="6" type="ORF">C4F49_15805</name>
</gene>
<accession>A0A928UY42</accession>
<feature type="modified residue" description="4-aspartylphosphate" evidence="3">
    <location>
        <position position="55"/>
    </location>
</feature>
<dbReference type="Gene3D" id="3.40.50.2300">
    <property type="match status" value="1"/>
</dbReference>
<evidence type="ECO:0000256" key="3">
    <source>
        <dbReference type="PROSITE-ProRule" id="PRU00169"/>
    </source>
</evidence>
<evidence type="ECO:0000259" key="4">
    <source>
        <dbReference type="PROSITE" id="PS50043"/>
    </source>
</evidence>
<dbReference type="PANTHER" id="PTHR43214">
    <property type="entry name" value="TWO-COMPONENT RESPONSE REGULATOR"/>
    <property type="match status" value="1"/>
</dbReference>
<dbReference type="SMART" id="SM00421">
    <property type="entry name" value="HTH_LUXR"/>
    <property type="match status" value="1"/>
</dbReference>
<comment type="caution">
    <text evidence="6">The sequence shown here is derived from an EMBL/GenBank/DDBJ whole genome shotgun (WGS) entry which is preliminary data.</text>
</comment>
<dbReference type="GO" id="GO:0003677">
    <property type="term" value="F:DNA binding"/>
    <property type="evidence" value="ECO:0007669"/>
    <property type="project" value="UniProtKB-KW"/>
</dbReference>
<dbReference type="Proteomes" id="UP000616201">
    <property type="component" value="Unassembled WGS sequence"/>
</dbReference>
<evidence type="ECO:0000256" key="2">
    <source>
        <dbReference type="ARBA" id="ARBA00023125"/>
    </source>
</evidence>
<dbReference type="SMART" id="SM00448">
    <property type="entry name" value="REC"/>
    <property type="match status" value="1"/>
</dbReference>
<evidence type="ECO:0000259" key="5">
    <source>
        <dbReference type="PROSITE" id="PS50110"/>
    </source>
</evidence>
<dbReference type="PROSITE" id="PS50110">
    <property type="entry name" value="RESPONSE_REGULATORY"/>
    <property type="match status" value="1"/>
</dbReference>